<evidence type="ECO:0000256" key="1">
    <source>
        <dbReference type="SAM" id="MobiDB-lite"/>
    </source>
</evidence>
<feature type="non-terminal residue" evidence="2">
    <location>
        <position position="1"/>
    </location>
</feature>
<dbReference type="EMBL" id="HACM01000391">
    <property type="protein sequence ID" value="CRZ00833.1"/>
    <property type="molecule type" value="Transcribed_RNA"/>
</dbReference>
<organism evidence="2">
    <name type="scientific">Spongospora subterranea</name>
    <dbReference type="NCBI Taxonomy" id="70186"/>
    <lineage>
        <taxon>Eukaryota</taxon>
        <taxon>Sar</taxon>
        <taxon>Rhizaria</taxon>
        <taxon>Endomyxa</taxon>
        <taxon>Phytomyxea</taxon>
        <taxon>Plasmodiophorida</taxon>
        <taxon>Plasmodiophoridae</taxon>
        <taxon>Spongospora</taxon>
    </lineage>
</organism>
<proteinExistence type="predicted"/>
<protein>
    <submittedName>
        <fullName evidence="2">Uncharacterized protein</fullName>
    </submittedName>
</protein>
<feature type="non-terminal residue" evidence="2">
    <location>
        <position position="178"/>
    </location>
</feature>
<evidence type="ECO:0000313" key="2">
    <source>
        <dbReference type="EMBL" id="CRZ00833.1"/>
    </source>
</evidence>
<reference evidence="2" key="1">
    <citation type="submission" date="2015-04" db="EMBL/GenBank/DDBJ databases">
        <title>The genome sequence of the plant pathogenic Rhizarian Plasmodiophora brassicae reveals insights in its biotrophic life cycle and the origin of chitin synthesis.</title>
        <authorList>
            <person name="Schwelm A."/>
            <person name="Fogelqvist J."/>
            <person name="Knaust A."/>
            <person name="Julke S."/>
            <person name="Lilja T."/>
            <person name="Dhandapani V."/>
            <person name="Bonilla-Rosso G."/>
            <person name="Karlsson M."/>
            <person name="Shevchenko A."/>
            <person name="Choi S.R."/>
            <person name="Kim H.G."/>
            <person name="Park J.Y."/>
            <person name="Lim Y.P."/>
            <person name="Ludwig-Muller J."/>
            <person name="Dixelius C."/>
        </authorList>
    </citation>
    <scope>NUCLEOTIDE SEQUENCE</scope>
    <source>
        <tissue evidence="2">Potato root galls</tissue>
    </source>
</reference>
<name>A0A0H5QFL6_9EUKA</name>
<feature type="region of interest" description="Disordered" evidence="1">
    <location>
        <begin position="142"/>
        <end position="178"/>
    </location>
</feature>
<dbReference type="AlphaFoldDB" id="A0A0H5QFL6"/>
<accession>A0A0H5QFL6</accession>
<sequence length="178" mass="21413">STAVLTHHARRAFSQYAQQLRRLPSIRELHRRRVLSEFQCKLQQAMEISRHVPRPEYFHNDHQRWSRRAKQLQEMWKAEEGLGIEQSTVFADEIKMWEDKVQRLKRQLNKKRSVRRESIAKLPEKKGPERWEDIERGKCEEDWKKVSGSESNSKEYVDEVTEDRPVERNFGNRREMGG</sequence>